<dbReference type="PANTHER" id="PTHR14150">
    <property type="entry name" value="U3 SMALL NUCLEOLAR RNA-ASSOCIATED PROTEIN 14"/>
    <property type="match status" value="1"/>
</dbReference>
<feature type="region of interest" description="Disordered" evidence="6">
    <location>
        <begin position="291"/>
        <end position="334"/>
    </location>
</feature>
<comment type="caution">
    <text evidence="7">The sequence shown here is derived from an EMBL/GenBank/DDBJ whole genome shotgun (WGS) entry which is preliminary data.</text>
</comment>
<dbReference type="Proteomes" id="UP001153954">
    <property type="component" value="Unassembled WGS sequence"/>
</dbReference>
<dbReference type="AlphaFoldDB" id="A0AAU9TZK9"/>
<evidence type="ECO:0000256" key="5">
    <source>
        <dbReference type="SAM" id="Coils"/>
    </source>
</evidence>
<name>A0AAU9TZK9_EUPED</name>
<proteinExistence type="inferred from homology"/>
<accession>A0AAU9TZK9</accession>
<dbReference type="EMBL" id="CAKOGL010000012">
    <property type="protein sequence ID" value="CAH2093064.1"/>
    <property type="molecule type" value="Genomic_DNA"/>
</dbReference>
<evidence type="ECO:0000313" key="7">
    <source>
        <dbReference type="EMBL" id="CAH2093064.1"/>
    </source>
</evidence>
<evidence type="ECO:0000256" key="6">
    <source>
        <dbReference type="SAM" id="MobiDB-lite"/>
    </source>
</evidence>
<dbReference type="GO" id="GO:0032040">
    <property type="term" value="C:small-subunit processome"/>
    <property type="evidence" value="ECO:0007669"/>
    <property type="project" value="InterPro"/>
</dbReference>
<feature type="compositionally biased region" description="Acidic residues" evidence="6">
    <location>
        <begin position="306"/>
        <end position="316"/>
    </location>
</feature>
<feature type="coiled-coil region" evidence="5">
    <location>
        <begin position="481"/>
        <end position="508"/>
    </location>
</feature>
<evidence type="ECO:0000256" key="2">
    <source>
        <dbReference type="ARBA" id="ARBA00007774"/>
    </source>
</evidence>
<feature type="compositionally biased region" description="Polar residues" evidence="6">
    <location>
        <begin position="291"/>
        <end position="303"/>
    </location>
</feature>
<protein>
    <recommendedName>
        <fullName evidence="9">U3 small nucleolar RNA-associated protein 14 homolog A</fullName>
    </recommendedName>
</protein>
<comment type="similarity">
    <text evidence="2">Belongs to the UTP14 family.</text>
</comment>
<evidence type="ECO:0000256" key="1">
    <source>
        <dbReference type="ARBA" id="ARBA00004604"/>
    </source>
</evidence>
<sequence length="774" mass="89608">MEDNEDYDFVASEHDHLVSAITKLDKTQHITEPTRNEPTNLNSEFNLIKRSNKLKLTNVVKVLEDTAHNVRISKKLKESQNFSKVLPKPLEKPQAERIKRSTGYEQTKNKLGRWNPVVARNRTVDFVSFPIKSSSNKLQPTDDFLSKLKLKSTLEKELEEVDPPPEPQVEDEEEHTYPMSYQEMLEHRQHLAKIRAQQSYTAAKAKRQSKIKSKKYHRILKKERLKQQIKEFEELQSKNPEEALKKLEELEKARALERHTLRHKNTGKWAKSKLVRAKYDKDVRQQLSEQLSVSKSLTQKVQNTESTDDEADETENIPDMTLAQDPMNPWMLKRSDKTNIDAEFDFGYKKYLKDRMYKRQEESESDSDQEDSKNKKIDLSLCVLKESISKLENIDTSADDDITRKLGNEDSKVNDKNNKTLNVAKKTVDKKVTKKVSKKSNEHPVATSFWQVDAVENTTLKNQNDNETISEAFDNFEDKIAGRVARKLRKLKKEVKKLDKELESGNTKQEEKSDETDNLEYLKLKNQNLKPIIDEELFETHKNIDVKDKETSINSLNILPKADKSTQENSNVDIDPSRFIEVTPKYLNTPISKQENDFDELDEDEQVVPKVDIEEVFEEDDVVASFRQEKEDEINNDIPKDTDLTLPGWGSWGGKGVKVRKRKNNRFIAKPAPKVPRRDDNKGDIIIHETKNPKLVSHKVSDIPFPFNSVKEYEASIRTPIGNTFIPETAHKKLIRPNVITKAGSIIEPMDEDELLVKRNRTFKNESVIKLLAK</sequence>
<evidence type="ECO:0000256" key="4">
    <source>
        <dbReference type="ARBA" id="ARBA00023242"/>
    </source>
</evidence>
<evidence type="ECO:0000313" key="8">
    <source>
        <dbReference type="Proteomes" id="UP001153954"/>
    </source>
</evidence>
<dbReference type="GO" id="GO:0006364">
    <property type="term" value="P:rRNA processing"/>
    <property type="evidence" value="ECO:0007669"/>
    <property type="project" value="InterPro"/>
</dbReference>
<keyword evidence="8" id="KW-1185">Reference proteome</keyword>
<dbReference type="PANTHER" id="PTHR14150:SF12">
    <property type="entry name" value="U3 SMALL NUCLEOLAR RNA-ASSOCIATED PROTEIN 14 HOMOLOG A"/>
    <property type="match status" value="1"/>
</dbReference>
<keyword evidence="3" id="KW-0597">Phosphoprotein</keyword>
<dbReference type="InterPro" id="IPR006709">
    <property type="entry name" value="SSU_processome_Utp14"/>
</dbReference>
<evidence type="ECO:0000256" key="3">
    <source>
        <dbReference type="ARBA" id="ARBA00022553"/>
    </source>
</evidence>
<reference evidence="7" key="1">
    <citation type="submission" date="2022-03" db="EMBL/GenBank/DDBJ databases">
        <authorList>
            <person name="Tunstrom K."/>
        </authorList>
    </citation>
    <scope>NUCLEOTIDE SEQUENCE</scope>
</reference>
<evidence type="ECO:0008006" key="9">
    <source>
        <dbReference type="Google" id="ProtNLM"/>
    </source>
</evidence>
<keyword evidence="4" id="KW-0539">Nucleus</keyword>
<keyword evidence="5" id="KW-0175">Coiled coil</keyword>
<organism evidence="7 8">
    <name type="scientific">Euphydryas editha</name>
    <name type="common">Edith's checkerspot</name>
    <dbReference type="NCBI Taxonomy" id="104508"/>
    <lineage>
        <taxon>Eukaryota</taxon>
        <taxon>Metazoa</taxon>
        <taxon>Ecdysozoa</taxon>
        <taxon>Arthropoda</taxon>
        <taxon>Hexapoda</taxon>
        <taxon>Insecta</taxon>
        <taxon>Pterygota</taxon>
        <taxon>Neoptera</taxon>
        <taxon>Endopterygota</taxon>
        <taxon>Lepidoptera</taxon>
        <taxon>Glossata</taxon>
        <taxon>Ditrysia</taxon>
        <taxon>Papilionoidea</taxon>
        <taxon>Nymphalidae</taxon>
        <taxon>Nymphalinae</taxon>
        <taxon>Euphydryas</taxon>
    </lineage>
</organism>
<comment type="subcellular location">
    <subcellularLocation>
        <location evidence="1">Nucleus</location>
        <location evidence="1">Nucleolus</location>
    </subcellularLocation>
</comment>
<dbReference type="Pfam" id="PF04615">
    <property type="entry name" value="Utp14"/>
    <property type="match status" value="1"/>
</dbReference>
<gene>
    <name evidence="7" type="ORF">EEDITHA_LOCUS8766</name>
</gene>